<keyword evidence="2" id="KW-1185">Reference proteome</keyword>
<organism evidence="1 2">
    <name type="scientific">Brenneria populi</name>
    <dbReference type="NCBI Taxonomy" id="1505588"/>
    <lineage>
        <taxon>Bacteria</taxon>
        <taxon>Pseudomonadati</taxon>
        <taxon>Pseudomonadota</taxon>
        <taxon>Gammaproteobacteria</taxon>
        <taxon>Enterobacterales</taxon>
        <taxon>Pectobacteriaceae</taxon>
        <taxon>Brenneria</taxon>
    </lineage>
</organism>
<evidence type="ECO:0000313" key="1">
    <source>
        <dbReference type="EMBL" id="MEC5344046.1"/>
    </source>
</evidence>
<sequence length="460" mass="53327">MSATKEDLKDFEFIISEAIRINNGFEEEGALDFLKKEYNREYGTIGMIIDTPNNGDKITLKVPRRQIYLSYSSNNRLLEITQRKVKSYKLGMLVTISEFNRDLRDALYNHLFIDKGEIDMKGCTKIINNAVKLAKRKMTSEEFYFPILAHGLGKRKVIIGPAEIIPRDEIFEYAEKHIEITVISEAKKFCDAHTFPFEHFLKVTISRRSKESRTRFSKQVANFIVGILHLFSEHYGISSELISLSFNPYPNYNGFYFSKKDMGDISYNFSSKGRILWSDEFWIKFQEDISGDLGIVLHEVIKLATEPKDDSVITDRLIDAIYIFSSALQDKDESSKLIKLATALERLVSLSSEDYNDKIALNFRKRVAILVSSYHGEFEKWYIIAQEMYKIRSTIVHGSWSLYRDIEPLYASKYSGLTSKAILSACIGFYQLGFERKNNDEILKKFYDFLQNEIKTPRNC</sequence>
<evidence type="ECO:0008006" key="3">
    <source>
        <dbReference type="Google" id="ProtNLM"/>
    </source>
</evidence>
<comment type="caution">
    <text evidence="1">The sequence shown here is derived from an EMBL/GenBank/DDBJ whole genome shotgun (WGS) entry which is preliminary data.</text>
</comment>
<dbReference type="Proteomes" id="UP001309705">
    <property type="component" value="Unassembled WGS sequence"/>
</dbReference>
<reference evidence="1 2" key="1">
    <citation type="journal article" date="2017" name="Int. J. Syst. Evol. Microbiol.">
        <title>Brenneria populi subsp. brevivirga subsp. nov. isolated from symptomatic bark of Populus x euramericana canker, and description of Brenneria populi subsp. populi subsp. nov.</title>
        <authorList>
            <person name="Zheng M.H."/>
            <person name="Piao C.G."/>
            <person name="Xue H."/>
            <person name="Guo M.W."/>
            <person name="Li Y."/>
        </authorList>
    </citation>
    <scope>NUCLEOTIDE SEQUENCE [LARGE SCALE GENOMIC DNA]</scope>
    <source>
        <strain evidence="1 2">D9-5</strain>
    </source>
</reference>
<dbReference type="EMBL" id="JAYWTM010000017">
    <property type="protein sequence ID" value="MEC5344046.1"/>
    <property type="molecule type" value="Genomic_DNA"/>
</dbReference>
<name>A0ABU6JUS8_9GAMM</name>
<evidence type="ECO:0000313" key="2">
    <source>
        <dbReference type="Proteomes" id="UP001309705"/>
    </source>
</evidence>
<protein>
    <recommendedName>
        <fullName evidence="3">Apea-like HEPN domain-containing protein</fullName>
    </recommendedName>
</protein>
<proteinExistence type="predicted"/>
<accession>A0ABU6JUS8</accession>
<dbReference type="RefSeq" id="WP_327618915.1">
    <property type="nucleotide sequence ID" value="NZ_JAYWTM010000017.1"/>
</dbReference>
<gene>
    <name evidence="1" type="ORF">VSX58_15745</name>
</gene>